<comment type="caution">
    <text evidence="1">The sequence shown here is derived from an EMBL/GenBank/DDBJ whole genome shotgun (WGS) entry which is preliminary data.</text>
</comment>
<proteinExistence type="predicted"/>
<name>A0A315XVW1_RUMFL</name>
<dbReference type="AlphaFoldDB" id="A0A315XVW1"/>
<evidence type="ECO:0000313" key="1">
    <source>
        <dbReference type="EMBL" id="PWJ11326.1"/>
    </source>
</evidence>
<gene>
    <name evidence="1" type="ORF">IE37_02549</name>
</gene>
<protein>
    <submittedName>
        <fullName evidence="1">Uncharacterized protein</fullName>
    </submittedName>
</protein>
<evidence type="ECO:0000313" key="2">
    <source>
        <dbReference type="Proteomes" id="UP000245720"/>
    </source>
</evidence>
<organism evidence="1 2">
    <name type="scientific">Ruminococcus flavefaciens</name>
    <dbReference type="NCBI Taxonomy" id="1265"/>
    <lineage>
        <taxon>Bacteria</taxon>
        <taxon>Bacillati</taxon>
        <taxon>Bacillota</taxon>
        <taxon>Clostridia</taxon>
        <taxon>Eubacteriales</taxon>
        <taxon>Oscillospiraceae</taxon>
        <taxon>Ruminococcus</taxon>
    </lineage>
</organism>
<dbReference type="EMBL" id="QGDI01000010">
    <property type="protein sequence ID" value="PWJ11326.1"/>
    <property type="molecule type" value="Genomic_DNA"/>
</dbReference>
<sequence>MFKFRNATKDEENEMRKLPYGGEWIYETGKAGEQEFALFLGKVMARFGRNDSLSKNWECMYSYPIAAEDENGNKYIVEIYHGSGGPSYSLPVENSGVDPAPYESAKDELVKYIEGAEPVDYEWESIYADIPARIKYIIKDGKVTVEDEIMDFDDLDF</sequence>
<dbReference type="RefSeq" id="WP_109727276.1">
    <property type="nucleotide sequence ID" value="NZ_QGDI01000010.1"/>
</dbReference>
<accession>A0A315XVW1</accession>
<dbReference type="Proteomes" id="UP000245720">
    <property type="component" value="Unassembled WGS sequence"/>
</dbReference>
<dbReference type="OrthoDB" id="2060353at2"/>
<reference evidence="1 2" key="1">
    <citation type="submission" date="2018-05" db="EMBL/GenBank/DDBJ databases">
        <title>The Hungate 1000. A catalogue of reference genomes from the rumen microbiome.</title>
        <authorList>
            <person name="Kelly W."/>
        </authorList>
    </citation>
    <scope>NUCLEOTIDE SEQUENCE [LARGE SCALE GENOMIC DNA]</scope>
    <source>
        <strain evidence="1 2">SAb67</strain>
    </source>
</reference>